<evidence type="ECO:0000313" key="2">
    <source>
        <dbReference type="EMBL" id="MDB7085544.1"/>
    </source>
</evidence>
<dbReference type="Proteomes" id="UP001211987">
    <property type="component" value="Unassembled WGS sequence"/>
</dbReference>
<proteinExistence type="predicted"/>
<organism evidence="2 3">
    <name type="scientific">Thomasclavelia ramosa</name>
    <dbReference type="NCBI Taxonomy" id="1547"/>
    <lineage>
        <taxon>Bacteria</taxon>
        <taxon>Bacillati</taxon>
        <taxon>Bacillota</taxon>
        <taxon>Erysipelotrichia</taxon>
        <taxon>Erysipelotrichales</taxon>
        <taxon>Coprobacillaceae</taxon>
        <taxon>Thomasclavelia</taxon>
    </lineage>
</organism>
<dbReference type="RefSeq" id="WP_272019264.1">
    <property type="nucleotide sequence ID" value="NZ_JAQLKE010000043.1"/>
</dbReference>
<evidence type="ECO:0000256" key="1">
    <source>
        <dbReference type="SAM" id="Phobius"/>
    </source>
</evidence>
<evidence type="ECO:0000313" key="3">
    <source>
        <dbReference type="Proteomes" id="UP001211987"/>
    </source>
</evidence>
<reference evidence="2" key="1">
    <citation type="submission" date="2023-01" db="EMBL/GenBank/DDBJ databases">
        <title>Human gut microbiome strain richness.</title>
        <authorList>
            <person name="Chen-Liaw A."/>
        </authorList>
    </citation>
    <scope>NUCLEOTIDE SEQUENCE</scope>
    <source>
        <strain evidence="2">1001217st2_G6_1001217B_191108</strain>
    </source>
</reference>
<dbReference type="AlphaFoldDB" id="A0AB35IM47"/>
<keyword evidence="1" id="KW-0472">Membrane</keyword>
<protein>
    <submittedName>
        <fullName evidence="2">Uncharacterized protein</fullName>
    </submittedName>
</protein>
<keyword evidence="1" id="KW-0812">Transmembrane</keyword>
<comment type="caution">
    <text evidence="2">The sequence shown here is derived from an EMBL/GenBank/DDBJ whole genome shotgun (WGS) entry which is preliminary data.</text>
</comment>
<keyword evidence="1" id="KW-1133">Transmembrane helix</keyword>
<sequence>MHLLIYGSPAINVYLYYTGTVTPAGIPFIYLLELCYMPKHSFIITVFNSLYFFIMHNNKIMPVIITFIDIDTV</sequence>
<gene>
    <name evidence="2" type="ORF">PM738_17215</name>
</gene>
<name>A0AB35IM47_9FIRM</name>
<dbReference type="EMBL" id="JAQLKE010000043">
    <property type="protein sequence ID" value="MDB7085544.1"/>
    <property type="molecule type" value="Genomic_DNA"/>
</dbReference>
<accession>A0AB35IM47</accession>
<feature type="transmembrane region" description="Helical" evidence="1">
    <location>
        <begin position="12"/>
        <end position="30"/>
    </location>
</feature>